<dbReference type="AlphaFoldDB" id="A0A2W2I040"/>
<dbReference type="Pfam" id="PF03706">
    <property type="entry name" value="LPG_synthase_TM"/>
    <property type="match status" value="1"/>
</dbReference>
<evidence type="ECO:0000256" key="1">
    <source>
        <dbReference type="ARBA" id="ARBA00004651"/>
    </source>
</evidence>
<name>A0A2W2I040_9ACTN</name>
<dbReference type="PANTHER" id="PTHR39087:SF2">
    <property type="entry name" value="UPF0104 MEMBRANE PROTEIN MJ1595"/>
    <property type="match status" value="1"/>
</dbReference>
<proteinExistence type="predicted"/>
<keyword evidence="4 6" id="KW-1133">Transmembrane helix</keyword>
<evidence type="ECO:0000313" key="8">
    <source>
        <dbReference type="Proteomes" id="UP000248544"/>
    </source>
</evidence>
<dbReference type="RefSeq" id="WP_111168535.1">
    <property type="nucleotide sequence ID" value="NZ_POUA01000127.1"/>
</dbReference>
<feature type="transmembrane region" description="Helical" evidence="6">
    <location>
        <begin position="55"/>
        <end position="81"/>
    </location>
</feature>
<dbReference type="Proteomes" id="UP000248544">
    <property type="component" value="Unassembled WGS sequence"/>
</dbReference>
<dbReference type="PANTHER" id="PTHR39087">
    <property type="entry name" value="UPF0104 MEMBRANE PROTEIN MJ1595"/>
    <property type="match status" value="1"/>
</dbReference>
<reference evidence="7 8" key="1">
    <citation type="submission" date="2018-01" db="EMBL/GenBank/DDBJ databases">
        <title>Draft genome sequence of Sphaerisporangium sp. 7K107.</title>
        <authorList>
            <person name="Sahin N."/>
            <person name="Saygin H."/>
            <person name="Ay H."/>
        </authorList>
    </citation>
    <scope>NUCLEOTIDE SEQUENCE [LARGE SCALE GENOMIC DNA]</scope>
    <source>
        <strain evidence="7 8">7K107</strain>
    </source>
</reference>
<dbReference type="InterPro" id="IPR022791">
    <property type="entry name" value="L-PG_synthase/AglD"/>
</dbReference>
<comment type="subcellular location">
    <subcellularLocation>
        <location evidence="1">Cell membrane</location>
        <topology evidence="1">Multi-pass membrane protein</topology>
    </subcellularLocation>
</comment>
<keyword evidence="3 6" id="KW-0812">Transmembrane</keyword>
<dbReference type="GO" id="GO:0005886">
    <property type="term" value="C:plasma membrane"/>
    <property type="evidence" value="ECO:0007669"/>
    <property type="project" value="UniProtKB-SubCell"/>
</dbReference>
<sequence length="363" mass="37599">MKRRWLQVLLSLASLGLAAALVAYLPQIVETFTGTRLTWAQIGAEFAGVSWPAIALMTLTWLASLAGIAGVLCASLPGLSLLQGVTLNAAGSAVSNVLPFGGALGIGVTFAMTRGWGFPPGPVTVSVLVSGIWNTLFRFALPAVGIVALLVSGKRLDAAIVNAGWIGAAAIFGLVAVSATALYSDRAGRIIGRALDGLARLTPWRHRLGHGGISAAVERLRAGTGRLVRGRWPALSLSMIAFLVLQWLILVECLHATGSYPGLAESIAVFALSRVLQTAVITPSGTGIMEAGVAAALLFFQMPAGGAAAAAILFGFWTYTIEIPFGGLALGAWALLRRRDDRRAARAAQSAEPQAGGRPTSAL</sequence>
<keyword evidence="8" id="KW-1185">Reference proteome</keyword>
<gene>
    <name evidence="7" type="ORF">C1I98_17540</name>
</gene>
<accession>A0A2W2I040</accession>
<feature type="transmembrane region" description="Helical" evidence="6">
    <location>
        <begin position="163"/>
        <end position="183"/>
    </location>
</feature>
<evidence type="ECO:0000256" key="6">
    <source>
        <dbReference type="SAM" id="Phobius"/>
    </source>
</evidence>
<feature type="transmembrane region" description="Helical" evidence="6">
    <location>
        <begin position="275"/>
        <end position="300"/>
    </location>
</feature>
<evidence type="ECO:0000313" key="7">
    <source>
        <dbReference type="EMBL" id="PZG44204.1"/>
    </source>
</evidence>
<feature type="transmembrane region" description="Helical" evidence="6">
    <location>
        <begin position="306"/>
        <end position="336"/>
    </location>
</feature>
<evidence type="ECO:0000256" key="4">
    <source>
        <dbReference type="ARBA" id="ARBA00022989"/>
    </source>
</evidence>
<protein>
    <submittedName>
        <fullName evidence="7">Uncharacterized protein</fullName>
    </submittedName>
</protein>
<feature type="transmembrane region" description="Helical" evidence="6">
    <location>
        <begin position="93"/>
        <end position="112"/>
    </location>
</feature>
<evidence type="ECO:0000256" key="5">
    <source>
        <dbReference type="ARBA" id="ARBA00023136"/>
    </source>
</evidence>
<feature type="transmembrane region" description="Helical" evidence="6">
    <location>
        <begin position="132"/>
        <end position="151"/>
    </location>
</feature>
<organism evidence="7 8">
    <name type="scientific">Spongiactinospora gelatinilytica</name>
    <dbReference type="NCBI Taxonomy" id="2666298"/>
    <lineage>
        <taxon>Bacteria</taxon>
        <taxon>Bacillati</taxon>
        <taxon>Actinomycetota</taxon>
        <taxon>Actinomycetes</taxon>
        <taxon>Streptosporangiales</taxon>
        <taxon>Streptosporangiaceae</taxon>
        <taxon>Spongiactinospora</taxon>
    </lineage>
</organism>
<keyword evidence="2" id="KW-1003">Cell membrane</keyword>
<evidence type="ECO:0000256" key="3">
    <source>
        <dbReference type="ARBA" id="ARBA00022692"/>
    </source>
</evidence>
<dbReference type="EMBL" id="POUA01000127">
    <property type="protein sequence ID" value="PZG44204.1"/>
    <property type="molecule type" value="Genomic_DNA"/>
</dbReference>
<keyword evidence="5 6" id="KW-0472">Membrane</keyword>
<evidence type="ECO:0000256" key="2">
    <source>
        <dbReference type="ARBA" id="ARBA00022475"/>
    </source>
</evidence>
<feature type="transmembrane region" description="Helical" evidence="6">
    <location>
        <begin position="234"/>
        <end position="254"/>
    </location>
</feature>
<comment type="caution">
    <text evidence="7">The sequence shown here is derived from an EMBL/GenBank/DDBJ whole genome shotgun (WGS) entry which is preliminary data.</text>
</comment>